<dbReference type="AlphaFoldDB" id="A0A8J3MX65"/>
<organism evidence="2 3">
    <name type="scientific">Ktedonospora formicarum</name>
    <dbReference type="NCBI Taxonomy" id="2778364"/>
    <lineage>
        <taxon>Bacteria</taxon>
        <taxon>Bacillati</taxon>
        <taxon>Chloroflexota</taxon>
        <taxon>Ktedonobacteria</taxon>
        <taxon>Ktedonobacterales</taxon>
        <taxon>Ktedonobacteraceae</taxon>
        <taxon>Ktedonospora</taxon>
    </lineage>
</organism>
<dbReference type="InterPro" id="IPR032710">
    <property type="entry name" value="NTF2-like_dom_sf"/>
</dbReference>
<dbReference type="SUPFAM" id="SSF54427">
    <property type="entry name" value="NTF2-like"/>
    <property type="match status" value="1"/>
</dbReference>
<reference evidence="2" key="1">
    <citation type="submission" date="2020-10" db="EMBL/GenBank/DDBJ databases">
        <title>Taxonomic study of unclassified bacteria belonging to the class Ktedonobacteria.</title>
        <authorList>
            <person name="Yabe S."/>
            <person name="Wang C.M."/>
            <person name="Zheng Y."/>
            <person name="Sakai Y."/>
            <person name="Cavaletti L."/>
            <person name="Monciardini P."/>
            <person name="Donadio S."/>
        </authorList>
    </citation>
    <scope>NUCLEOTIDE SEQUENCE</scope>
    <source>
        <strain evidence="2">SOSP1-1</strain>
    </source>
</reference>
<name>A0A8J3MX65_9CHLR</name>
<keyword evidence="3" id="KW-1185">Reference proteome</keyword>
<dbReference type="Gene3D" id="3.10.450.50">
    <property type="match status" value="1"/>
</dbReference>
<comment type="caution">
    <text evidence="2">The sequence shown here is derived from an EMBL/GenBank/DDBJ whole genome shotgun (WGS) entry which is preliminary data.</text>
</comment>
<feature type="domain" description="DUF4440" evidence="1">
    <location>
        <begin position="17"/>
        <end position="130"/>
    </location>
</feature>
<dbReference type="EMBL" id="BNJF01000005">
    <property type="protein sequence ID" value="GHO49423.1"/>
    <property type="molecule type" value="Genomic_DNA"/>
</dbReference>
<dbReference type="Proteomes" id="UP000612362">
    <property type="component" value="Unassembled WGS sequence"/>
</dbReference>
<gene>
    <name evidence="2" type="ORF">KSX_75860</name>
</gene>
<dbReference type="RefSeq" id="WP_220198545.1">
    <property type="nucleotide sequence ID" value="NZ_BNJF01000005.1"/>
</dbReference>
<dbReference type="InterPro" id="IPR011944">
    <property type="entry name" value="Steroid_delta5-4_isomerase"/>
</dbReference>
<evidence type="ECO:0000313" key="2">
    <source>
        <dbReference type="EMBL" id="GHO49423.1"/>
    </source>
</evidence>
<dbReference type="InterPro" id="IPR027843">
    <property type="entry name" value="DUF4440"/>
</dbReference>
<dbReference type="NCBIfam" id="TIGR02246">
    <property type="entry name" value="SgcJ/EcaC family oxidoreductase"/>
    <property type="match status" value="1"/>
</dbReference>
<proteinExistence type="predicted"/>
<dbReference type="Pfam" id="PF14534">
    <property type="entry name" value="DUF4440"/>
    <property type="match status" value="1"/>
</dbReference>
<sequence length="150" mass="16483">MAQFQSDSNEAKDIEDIQSLLKQLIGYWNNGDGQGYGTCFTEDADYVDVMGTHSKGAIAIAKLHQFLFTGPLKGSQLEGYREPRLEFLSPTVALLISGGASRLDGQEVASDDRQSINTTVFVKNNGQWLIRAFQNNRVTPFPGKPAGRPM</sequence>
<evidence type="ECO:0000259" key="1">
    <source>
        <dbReference type="Pfam" id="PF14534"/>
    </source>
</evidence>
<protein>
    <recommendedName>
        <fullName evidence="1">DUF4440 domain-containing protein</fullName>
    </recommendedName>
</protein>
<accession>A0A8J3MX65</accession>
<evidence type="ECO:0000313" key="3">
    <source>
        <dbReference type="Proteomes" id="UP000612362"/>
    </source>
</evidence>